<dbReference type="OrthoDB" id="128993at2"/>
<dbReference type="InterPro" id="IPR050639">
    <property type="entry name" value="SSR_resolvase"/>
</dbReference>
<dbReference type="Gene3D" id="1.10.10.60">
    <property type="entry name" value="Homeodomain-like"/>
    <property type="match status" value="1"/>
</dbReference>
<evidence type="ECO:0000256" key="4">
    <source>
        <dbReference type="ARBA" id="ARBA00023172"/>
    </source>
</evidence>
<dbReference type="SUPFAM" id="SSF46689">
    <property type="entry name" value="Homeodomain-like"/>
    <property type="match status" value="1"/>
</dbReference>
<dbReference type="SMART" id="SM00857">
    <property type="entry name" value="Resolvase"/>
    <property type="match status" value="1"/>
</dbReference>
<keyword evidence="4" id="KW-0233">DNA recombination</keyword>
<comment type="similarity">
    <text evidence="1">Belongs to the site-specific recombinase resolvase family.</text>
</comment>
<dbReference type="InterPro" id="IPR036162">
    <property type="entry name" value="Resolvase-like_N_sf"/>
</dbReference>
<dbReference type="PANTHER" id="PTHR30461">
    <property type="entry name" value="DNA-INVERTASE FROM LAMBDOID PROPHAGE"/>
    <property type="match status" value="1"/>
</dbReference>
<dbReference type="SUPFAM" id="SSF53041">
    <property type="entry name" value="Resolvase-like"/>
    <property type="match status" value="1"/>
</dbReference>
<protein>
    <submittedName>
        <fullName evidence="8">Recombinase family protein</fullName>
    </submittedName>
</protein>
<dbReference type="Gene3D" id="3.40.50.1390">
    <property type="entry name" value="Resolvase, N-terminal catalytic domain"/>
    <property type="match status" value="1"/>
</dbReference>
<dbReference type="Pfam" id="PF02796">
    <property type="entry name" value="HTH_7"/>
    <property type="match status" value="1"/>
</dbReference>
<dbReference type="Pfam" id="PF00239">
    <property type="entry name" value="Resolvase"/>
    <property type="match status" value="1"/>
</dbReference>
<feature type="active site" description="O-(5'-phospho-DNA)-serine intermediate" evidence="5 6">
    <location>
        <position position="12"/>
    </location>
</feature>
<keyword evidence="2" id="KW-0229">DNA integration</keyword>
<evidence type="ECO:0000256" key="1">
    <source>
        <dbReference type="ARBA" id="ARBA00009913"/>
    </source>
</evidence>
<organism evidence="8 9">
    <name type="scientific">Ornithinimicrobium ciconiae</name>
    <dbReference type="NCBI Taxonomy" id="2594265"/>
    <lineage>
        <taxon>Bacteria</taxon>
        <taxon>Bacillati</taxon>
        <taxon>Actinomycetota</taxon>
        <taxon>Actinomycetes</taxon>
        <taxon>Micrococcales</taxon>
        <taxon>Ornithinimicrobiaceae</taxon>
        <taxon>Ornithinimicrobium</taxon>
    </lineage>
</organism>
<dbReference type="KEGG" id="orz:FNH13_17715"/>
<dbReference type="PROSITE" id="PS51736">
    <property type="entry name" value="RECOMBINASES_3"/>
    <property type="match status" value="1"/>
</dbReference>
<dbReference type="GO" id="GO:0000150">
    <property type="term" value="F:DNA strand exchange activity"/>
    <property type="evidence" value="ECO:0007669"/>
    <property type="project" value="InterPro"/>
</dbReference>
<dbReference type="CDD" id="cd00569">
    <property type="entry name" value="HTH_Hin_like"/>
    <property type="match status" value="1"/>
</dbReference>
<dbReference type="Proteomes" id="UP000315395">
    <property type="component" value="Chromosome"/>
</dbReference>
<dbReference type="EMBL" id="CP041616">
    <property type="protein sequence ID" value="QDO89938.1"/>
    <property type="molecule type" value="Genomic_DNA"/>
</dbReference>
<dbReference type="InterPro" id="IPR006120">
    <property type="entry name" value="Resolvase_HTH_dom"/>
</dbReference>
<name>A0A516GEL9_9MICO</name>
<feature type="domain" description="Resolvase/invertase-type recombinase catalytic" evidence="7">
    <location>
        <begin position="4"/>
        <end position="137"/>
    </location>
</feature>
<evidence type="ECO:0000256" key="5">
    <source>
        <dbReference type="PIRSR" id="PIRSR606118-50"/>
    </source>
</evidence>
<dbReference type="InterPro" id="IPR006118">
    <property type="entry name" value="Recombinase_CS"/>
</dbReference>
<dbReference type="AlphaFoldDB" id="A0A516GEL9"/>
<evidence type="ECO:0000259" key="7">
    <source>
        <dbReference type="PROSITE" id="PS51736"/>
    </source>
</evidence>
<dbReference type="PROSITE" id="PS00397">
    <property type="entry name" value="RECOMBINASES_1"/>
    <property type="match status" value="1"/>
</dbReference>
<dbReference type="PANTHER" id="PTHR30461:SF26">
    <property type="entry name" value="RESOLVASE HOMOLOG YNEB"/>
    <property type="match status" value="1"/>
</dbReference>
<dbReference type="RefSeq" id="WP_143784658.1">
    <property type="nucleotide sequence ID" value="NZ_CP041616.1"/>
</dbReference>
<proteinExistence type="inferred from homology"/>
<evidence type="ECO:0000313" key="9">
    <source>
        <dbReference type="Proteomes" id="UP000315395"/>
    </source>
</evidence>
<evidence type="ECO:0000313" key="8">
    <source>
        <dbReference type="EMBL" id="QDO89938.1"/>
    </source>
</evidence>
<dbReference type="CDD" id="cd03768">
    <property type="entry name" value="SR_ResInv"/>
    <property type="match status" value="1"/>
</dbReference>
<dbReference type="GO" id="GO:0003677">
    <property type="term" value="F:DNA binding"/>
    <property type="evidence" value="ECO:0007669"/>
    <property type="project" value="UniProtKB-KW"/>
</dbReference>
<dbReference type="InterPro" id="IPR006119">
    <property type="entry name" value="Resolv_N"/>
</dbReference>
<reference evidence="8 9" key="1">
    <citation type="submission" date="2019-07" db="EMBL/GenBank/DDBJ databases">
        <title>complete genome sequencing of Ornithinimicrobium sp. H23M54.</title>
        <authorList>
            <person name="Bae J.-W."/>
            <person name="Lee S.-Y."/>
        </authorList>
    </citation>
    <scope>NUCLEOTIDE SEQUENCE [LARGE SCALE GENOMIC DNA]</scope>
    <source>
        <strain evidence="8 9">H23M54</strain>
    </source>
</reference>
<dbReference type="GO" id="GO:0015074">
    <property type="term" value="P:DNA integration"/>
    <property type="evidence" value="ECO:0007669"/>
    <property type="project" value="UniProtKB-KW"/>
</dbReference>
<accession>A0A516GEL9</accession>
<dbReference type="InterPro" id="IPR009057">
    <property type="entry name" value="Homeodomain-like_sf"/>
</dbReference>
<evidence type="ECO:0000256" key="3">
    <source>
        <dbReference type="ARBA" id="ARBA00023125"/>
    </source>
</evidence>
<keyword evidence="9" id="KW-1185">Reference proteome</keyword>
<keyword evidence="3" id="KW-0238">DNA-binding</keyword>
<evidence type="ECO:0000256" key="2">
    <source>
        <dbReference type="ARBA" id="ARBA00022908"/>
    </source>
</evidence>
<gene>
    <name evidence="8" type="ORF">FNH13_17715</name>
</gene>
<sequence>MTGQIVAYVRVSSTDQRTDRQDVGQVGRLFEDHVSGGSTDRPAFLEMMGYLRDGDTLRVWSMDRLARSLLDLVTTVQDLVGRGVTVEFISERLIFKPGADDPYATFQLQLLGSVAELERALIRQRQREGIEKAKARGVYRGRAPKLAAEQVAKAQARVAAGVPKARVARELGCGRATLYRALESAGV</sequence>
<evidence type="ECO:0000256" key="6">
    <source>
        <dbReference type="PROSITE-ProRule" id="PRU10137"/>
    </source>
</evidence>